<gene>
    <name evidence="2" type="ORF">GCM10023191_079150</name>
</gene>
<dbReference type="InterPro" id="IPR000073">
    <property type="entry name" value="AB_hydrolase_1"/>
</dbReference>
<dbReference type="PRINTS" id="PR00111">
    <property type="entry name" value="ABHYDROLASE"/>
</dbReference>
<dbReference type="InterPro" id="IPR029058">
    <property type="entry name" value="AB_hydrolase_fold"/>
</dbReference>
<dbReference type="PANTHER" id="PTHR43798:SF33">
    <property type="entry name" value="HYDROLASE, PUTATIVE (AFU_ORTHOLOGUE AFUA_2G14860)-RELATED"/>
    <property type="match status" value="1"/>
</dbReference>
<reference evidence="3" key="1">
    <citation type="journal article" date="2019" name="Int. J. Syst. Evol. Microbiol.">
        <title>The Global Catalogue of Microorganisms (GCM) 10K type strain sequencing project: providing services to taxonomists for standard genome sequencing and annotation.</title>
        <authorList>
            <consortium name="The Broad Institute Genomics Platform"/>
            <consortium name="The Broad Institute Genome Sequencing Center for Infectious Disease"/>
            <person name="Wu L."/>
            <person name="Ma J."/>
        </authorList>
    </citation>
    <scope>NUCLEOTIDE SEQUENCE [LARGE SCALE GENOMIC DNA]</scope>
    <source>
        <strain evidence="3">JCM 17933</strain>
    </source>
</reference>
<comment type="caution">
    <text evidence="2">The sequence shown here is derived from an EMBL/GenBank/DDBJ whole genome shotgun (WGS) entry which is preliminary data.</text>
</comment>
<feature type="domain" description="AB hydrolase-1" evidence="1">
    <location>
        <begin position="64"/>
        <end position="256"/>
    </location>
</feature>
<dbReference type="Proteomes" id="UP001500503">
    <property type="component" value="Unassembled WGS sequence"/>
</dbReference>
<proteinExistence type="predicted"/>
<keyword evidence="3" id="KW-1185">Reference proteome</keyword>
<keyword evidence="2" id="KW-0378">Hydrolase</keyword>
<sequence>MTPRTFPGMENIARSLGALRRARLPGAELTYFDRGSGRLTVYAHGVLWSQETEERLGLIDWPALPGRRLVRYDARGHGRSSGRPVNGDYAYDRLADDLLKLLDHLGAEGPVDAVGASMGCATVLHAAVHAPHRFDRLVLLTPPRAWETRTDARRAYQAAADQIEREGRDAWAAGLRRLPPPPILADVWSSLADPDISDALLPAVLRGVAESDLPDRAALAALPHPTLVIAWEGDPTHPLSTAQELAELIPDAELHITRTSADRPARGRQIASFLSQDEGVRPVVP</sequence>
<dbReference type="InterPro" id="IPR050266">
    <property type="entry name" value="AB_hydrolase_sf"/>
</dbReference>
<accession>A0ABP8QXU1</accession>
<evidence type="ECO:0000313" key="3">
    <source>
        <dbReference type="Proteomes" id="UP001500503"/>
    </source>
</evidence>
<dbReference type="Pfam" id="PF00561">
    <property type="entry name" value="Abhydrolase_1"/>
    <property type="match status" value="1"/>
</dbReference>
<organism evidence="2 3">
    <name type="scientific">Actinoallomurus oryzae</name>
    <dbReference type="NCBI Taxonomy" id="502180"/>
    <lineage>
        <taxon>Bacteria</taxon>
        <taxon>Bacillati</taxon>
        <taxon>Actinomycetota</taxon>
        <taxon>Actinomycetes</taxon>
        <taxon>Streptosporangiales</taxon>
        <taxon>Thermomonosporaceae</taxon>
        <taxon>Actinoallomurus</taxon>
    </lineage>
</organism>
<dbReference type="PANTHER" id="PTHR43798">
    <property type="entry name" value="MONOACYLGLYCEROL LIPASE"/>
    <property type="match status" value="1"/>
</dbReference>
<dbReference type="EMBL" id="BAABHF010000046">
    <property type="protein sequence ID" value="GAA4512836.1"/>
    <property type="molecule type" value="Genomic_DNA"/>
</dbReference>
<dbReference type="GO" id="GO:0016787">
    <property type="term" value="F:hydrolase activity"/>
    <property type="evidence" value="ECO:0007669"/>
    <property type="project" value="UniProtKB-KW"/>
</dbReference>
<protein>
    <submittedName>
        <fullName evidence="2">Alpha/beta hydrolase</fullName>
    </submittedName>
</protein>
<name>A0ABP8QXU1_9ACTN</name>
<dbReference type="Gene3D" id="3.40.50.1820">
    <property type="entry name" value="alpha/beta hydrolase"/>
    <property type="match status" value="1"/>
</dbReference>
<evidence type="ECO:0000313" key="2">
    <source>
        <dbReference type="EMBL" id="GAA4512836.1"/>
    </source>
</evidence>
<dbReference type="SUPFAM" id="SSF53474">
    <property type="entry name" value="alpha/beta-Hydrolases"/>
    <property type="match status" value="1"/>
</dbReference>
<evidence type="ECO:0000259" key="1">
    <source>
        <dbReference type="Pfam" id="PF00561"/>
    </source>
</evidence>